<name>A0A484IEX4_9ARCH</name>
<dbReference type="RefSeq" id="WP_134484824.1">
    <property type="nucleotide sequence ID" value="NZ_LR216287.1"/>
</dbReference>
<reference evidence="3 4" key="1">
    <citation type="submission" date="2019-02" db="EMBL/GenBank/DDBJ databases">
        <authorList>
            <person name="Lehtovirta-Morley E L."/>
        </authorList>
    </citation>
    <scope>NUCLEOTIDE SEQUENCE [LARGE SCALE GENOMIC DNA]</scope>
    <source>
        <strain evidence="3">NFRAN1</strain>
    </source>
</reference>
<feature type="region of interest" description="Disordered" evidence="1">
    <location>
        <begin position="270"/>
        <end position="344"/>
    </location>
</feature>
<sequence length="379" mass="41204">MSSDILLITVFVQMGIIAILILTTFLKLNKINLESSSPSIKNTEYDKKLEKRLTAIQIRLSDILTEISTTTKEQKEALSKMVSSVAGGAVDAGIINPGHIAHTAANTSLINSAITGNTKTVPYVNSSSYFTLPNSHAFISLATLGSFASTTASVIYNNSTGFTSSHFDERGDRNSTGSESLNVDLERDNEVAHDTLNGNSDNQDSKLQYQGDDNFSIGDRHTVTDSPSSISNTTVSSISNAHHVDSPHIPEINTSHNYYPLAHDYLKLRQGSDKHAPSEQSSEFQSVDQNIKRNNSDINSYGGEEGGGGEDDHLLRNQNYSQTDNKGLHSATRENNSNPELDKIDKEILNALQRLGGIDELTHKDDDNNNSSNSNTSVT</sequence>
<feature type="compositionally biased region" description="Polar residues" evidence="1">
    <location>
        <begin position="278"/>
        <end position="289"/>
    </location>
</feature>
<protein>
    <submittedName>
        <fullName evidence="3">Uncharacterized protein</fullName>
    </submittedName>
</protein>
<feature type="region of interest" description="Disordered" evidence="1">
    <location>
        <begin position="359"/>
        <end position="379"/>
    </location>
</feature>
<dbReference type="OrthoDB" id="387655at2157"/>
<keyword evidence="4" id="KW-1185">Reference proteome</keyword>
<accession>A0A484IEX4</accession>
<keyword evidence="2" id="KW-0812">Transmembrane</keyword>
<evidence type="ECO:0000313" key="3">
    <source>
        <dbReference type="EMBL" id="VFJ14689.1"/>
    </source>
</evidence>
<feature type="compositionally biased region" description="Polar residues" evidence="1">
    <location>
        <begin position="316"/>
        <end position="325"/>
    </location>
</feature>
<dbReference type="Proteomes" id="UP000294299">
    <property type="component" value="Chromosome NFRAN"/>
</dbReference>
<keyword evidence="2" id="KW-1133">Transmembrane helix</keyword>
<evidence type="ECO:0000313" key="4">
    <source>
        <dbReference type="Proteomes" id="UP000294299"/>
    </source>
</evidence>
<gene>
    <name evidence="3" type="ORF">NFRAN_2367</name>
</gene>
<dbReference type="EMBL" id="LR216287">
    <property type="protein sequence ID" value="VFJ14689.1"/>
    <property type="molecule type" value="Genomic_DNA"/>
</dbReference>
<feature type="compositionally biased region" description="Polar residues" evidence="1">
    <location>
        <begin position="196"/>
        <end position="213"/>
    </location>
</feature>
<keyword evidence="2" id="KW-0472">Membrane</keyword>
<dbReference type="AlphaFoldDB" id="A0A484IEX4"/>
<proteinExistence type="predicted"/>
<feature type="compositionally biased region" description="Basic and acidic residues" evidence="1">
    <location>
        <begin position="184"/>
        <end position="193"/>
    </location>
</feature>
<evidence type="ECO:0000256" key="2">
    <source>
        <dbReference type="SAM" id="Phobius"/>
    </source>
</evidence>
<dbReference type="KEGG" id="nfn:NFRAN_2367"/>
<feature type="region of interest" description="Disordered" evidence="1">
    <location>
        <begin position="163"/>
        <end position="235"/>
    </location>
</feature>
<feature type="compositionally biased region" description="Low complexity" evidence="1">
    <location>
        <begin position="226"/>
        <end position="235"/>
    </location>
</feature>
<organism evidence="3 4">
    <name type="scientific">Candidatus Nitrosocosmicus franklandianus</name>
    <dbReference type="NCBI Taxonomy" id="1798806"/>
    <lineage>
        <taxon>Archaea</taxon>
        <taxon>Nitrososphaerota</taxon>
        <taxon>Nitrososphaeria</taxon>
        <taxon>Nitrososphaerales</taxon>
        <taxon>Nitrososphaeraceae</taxon>
        <taxon>Candidatus Nitrosocosmicus</taxon>
    </lineage>
</organism>
<feature type="transmembrane region" description="Helical" evidence="2">
    <location>
        <begin position="6"/>
        <end position="26"/>
    </location>
</feature>
<feature type="compositionally biased region" description="Low complexity" evidence="1">
    <location>
        <begin position="369"/>
        <end position="379"/>
    </location>
</feature>
<evidence type="ECO:0000256" key="1">
    <source>
        <dbReference type="SAM" id="MobiDB-lite"/>
    </source>
</evidence>
<dbReference type="GeneID" id="39421581"/>